<protein>
    <submittedName>
        <fullName evidence="8">Starch-binding associating with outer membrane</fullName>
    </submittedName>
</protein>
<name>A0A1H7UTP5_9BACT</name>
<feature type="domain" description="SusD-like N-terminal" evidence="7">
    <location>
        <begin position="51"/>
        <end position="229"/>
    </location>
</feature>
<dbReference type="GO" id="GO:0009279">
    <property type="term" value="C:cell outer membrane"/>
    <property type="evidence" value="ECO:0007669"/>
    <property type="project" value="UniProtKB-SubCell"/>
</dbReference>
<dbReference type="OrthoDB" id="993981at2"/>
<dbReference type="InterPro" id="IPR012944">
    <property type="entry name" value="SusD_RagB_dom"/>
</dbReference>
<evidence type="ECO:0000256" key="2">
    <source>
        <dbReference type="ARBA" id="ARBA00006275"/>
    </source>
</evidence>
<keyword evidence="4" id="KW-0472">Membrane</keyword>
<dbReference type="Gene3D" id="1.25.40.390">
    <property type="match status" value="1"/>
</dbReference>
<dbReference type="Pfam" id="PF14322">
    <property type="entry name" value="SusD-like_3"/>
    <property type="match status" value="1"/>
</dbReference>
<evidence type="ECO:0000256" key="5">
    <source>
        <dbReference type="ARBA" id="ARBA00023237"/>
    </source>
</evidence>
<reference evidence="8 9" key="1">
    <citation type="submission" date="2016-10" db="EMBL/GenBank/DDBJ databases">
        <authorList>
            <person name="de Groot N.N."/>
        </authorList>
    </citation>
    <scope>NUCLEOTIDE SEQUENCE [LARGE SCALE GENOMIC DNA]</scope>
    <source>
        <strain evidence="8 9">DSM 21039</strain>
    </source>
</reference>
<evidence type="ECO:0000313" key="9">
    <source>
        <dbReference type="Proteomes" id="UP000198984"/>
    </source>
</evidence>
<evidence type="ECO:0000256" key="3">
    <source>
        <dbReference type="ARBA" id="ARBA00022729"/>
    </source>
</evidence>
<dbReference type="CDD" id="cd08977">
    <property type="entry name" value="SusD"/>
    <property type="match status" value="1"/>
</dbReference>
<comment type="similarity">
    <text evidence="2">Belongs to the SusD family.</text>
</comment>
<gene>
    <name evidence="8" type="ORF">SAMN04488505_10397</name>
</gene>
<evidence type="ECO:0000259" key="7">
    <source>
        <dbReference type="Pfam" id="PF14322"/>
    </source>
</evidence>
<keyword evidence="3" id="KW-0732">Signal</keyword>
<accession>A0A1H7UTP5</accession>
<dbReference type="PROSITE" id="PS51257">
    <property type="entry name" value="PROKAR_LIPOPROTEIN"/>
    <property type="match status" value="1"/>
</dbReference>
<dbReference type="InterPro" id="IPR033985">
    <property type="entry name" value="SusD-like_N"/>
</dbReference>
<keyword evidence="5" id="KW-0998">Cell outer membrane</keyword>
<feature type="domain" description="RagB/SusD" evidence="6">
    <location>
        <begin position="309"/>
        <end position="488"/>
    </location>
</feature>
<dbReference type="RefSeq" id="WP_089912279.1">
    <property type="nucleotide sequence ID" value="NZ_FOBB01000003.1"/>
</dbReference>
<dbReference type="STRING" id="573321.SAMN04488505_10397"/>
<sequence length="488" mass="53669">MKLQYKLSNKALLAGSFLAIAIMLGGGCKNNLVEVPYSFLGEENSFKTASDATVALDAVYDRLRNIYNMTMINLADVNSEELTVQSNVGASTLELDNNLYSASNPSFDAFYTNCYLMIDRANRVIKNVPGITMDAAAKGQIIGEAKFLRALIYFDLVQAFGDVPLVTAPTSDVVNVSIKRTPVDDVYSQIIADLKDAVAANLPAKYTTPGTIGRATSGAAKSLLAKVYLTRKDYTNAAAVAKEVIDSKVYSLFPDYKNIFPPENRNGQEHIFSAQYSCIKTTYGSTMAESFAIYFSYPINQGGGAYQADSNYVRSYLPGDYRKQVTIITQKVNPANNALVLSRTGPAVDKYWDPAPCAEFAARNNFMIIRYADVLLIYAEAVNEINGPTPDAYDAINQVRTRARNGDPSANPQNLANLSQGQFRDAVLVERGWELCFEGHRRWDLLRTGKYISTLQAAGIPVSQKNLLYPIPQHQIDVNEALTQNPGY</sequence>
<dbReference type="Proteomes" id="UP000198984">
    <property type="component" value="Unassembled WGS sequence"/>
</dbReference>
<evidence type="ECO:0000313" key="8">
    <source>
        <dbReference type="EMBL" id="SEM00055.1"/>
    </source>
</evidence>
<dbReference type="SUPFAM" id="SSF48452">
    <property type="entry name" value="TPR-like"/>
    <property type="match status" value="1"/>
</dbReference>
<comment type="subcellular location">
    <subcellularLocation>
        <location evidence="1">Cell outer membrane</location>
    </subcellularLocation>
</comment>
<keyword evidence="9" id="KW-1185">Reference proteome</keyword>
<proteinExistence type="inferred from homology"/>
<organism evidence="8 9">
    <name type="scientific">Chitinophaga rupis</name>
    <dbReference type="NCBI Taxonomy" id="573321"/>
    <lineage>
        <taxon>Bacteria</taxon>
        <taxon>Pseudomonadati</taxon>
        <taxon>Bacteroidota</taxon>
        <taxon>Chitinophagia</taxon>
        <taxon>Chitinophagales</taxon>
        <taxon>Chitinophagaceae</taxon>
        <taxon>Chitinophaga</taxon>
    </lineage>
</organism>
<dbReference type="EMBL" id="FOBB01000003">
    <property type="protein sequence ID" value="SEM00055.1"/>
    <property type="molecule type" value="Genomic_DNA"/>
</dbReference>
<dbReference type="Pfam" id="PF07980">
    <property type="entry name" value="SusD_RagB"/>
    <property type="match status" value="1"/>
</dbReference>
<dbReference type="InterPro" id="IPR011990">
    <property type="entry name" value="TPR-like_helical_dom_sf"/>
</dbReference>
<evidence type="ECO:0000259" key="6">
    <source>
        <dbReference type="Pfam" id="PF07980"/>
    </source>
</evidence>
<evidence type="ECO:0000256" key="4">
    <source>
        <dbReference type="ARBA" id="ARBA00023136"/>
    </source>
</evidence>
<evidence type="ECO:0000256" key="1">
    <source>
        <dbReference type="ARBA" id="ARBA00004442"/>
    </source>
</evidence>
<dbReference type="AlphaFoldDB" id="A0A1H7UTP5"/>